<dbReference type="InParanoid" id="A0A2G5E3K5"/>
<evidence type="ECO:0000256" key="2">
    <source>
        <dbReference type="ARBA" id="ARBA00010559"/>
    </source>
</evidence>
<dbReference type="PANTHER" id="PTHR13457">
    <property type="entry name" value="BAP28"/>
    <property type="match status" value="1"/>
</dbReference>
<sequence>MATSLSSQLKAIKLVPTEPERTKRPFTKASIIFDPITAADTDAQTILGHALAGLEVLIQFDNRFGSYENSLFSSRSVELDRELKGIEENNKINESITSYLRLLSGHLQLAASHKTLEYLIRRYKIHVYNIDELLLCSLPYHDTIVFVRIVQLIDLGNSKWRFLDGVKVSGAPPPRKVIVQQCIRDMGVLDSLCKYATPMKKYHPSAPVVSFFTAVAVEFLGALPVIDSDTVRRILPFVFAGLEPSSKGGRDHKAGALMMVSLLSNRVALAHKPAKSLIESISRVACQDVKESADLPWLRMLLMAMVSLVQSQSIEILPKKVLEILQEIRDFAGVLLGLSKKFNIKKFLSVYLDSLAAYSFSEDFYHLALVSAIETFPVKDFIDSIVSKVLTHCLMLSKKTDGSNLCESGSWAKKILAAIGKRYPSELQGAVHRFLEDPKIKSNKENSAFENLGAVLGGSLNALPDVSDSMVWYSLEHPKAEVRRATLSSLAASGVLKPRTADPQIVVNIQEAIVRRLHDDDFSVIQTALSLNGLSTIIGTPSLIGALRDVLLRCVDTVETSASFIRPEACDVAMSCLDCAISNLPNQLHYSEELATIIFPLLLTFPKTWRLNVKALELANAIGWPFYSNISRSFKLISTMKEKKVEPTFSSSVNMKTIGVLAEAFSENPEEYMTWLIECAKNFELSKTLFFLVLLQSFDCKKEAPDRVLALFRTCFPFLKREWNNIESLDVCFEEEFNLKKLDEDCSRFFGQLLHQNFKALNLDLLICVFWRLLNAFTSASPMNTMAGNEDWQRALDTLFIFFAESRSKNVFKEHIHLLVLKCSPSPVQFLSKFYTQEGYSVSVQVESLLSFVTICSQTASSEKSISSTHLQLLLGFPSILVPLSCDNQDTRAAAMKCIETLHTLWHQISISAGKNGNDSALQHSNWTPSLGDFLELLVEQKRMILSDRNFLQSFLTGVLSSSCPSILAPHNIDQRFDKCTKEAIFVYILSSALKLSPYGKLMILSLLRGKDNAILHVEGVRSLLSELLERRNKYHFGVDKLCQPLSKIEIETLCFLLECCVAPSSSLIGSISSDYFKEALQVDGFSPEDVAVIQPCVTVLQKLNSSIYSHLKTEIQDQLFEELVFLYRNNNAAIQNAARDAILRINVTFSTVKRLLDLIMGQEGSSFGLSGGKKKKKSLKEGVNLHPNLFCKWDSRISFLGSLLDVLLLKKDIENRISLTGPLFKLLSKAFEDNWLLGLVDKDEKFLEASSGVSQTITSTICYIQQTILIILGDISVFLLSDVKDDVLNKYDINMLVECVRATDDATTRNLVFSLLSSIAKIVPDKVLEHIISIFTVIGESAAKQSDSHSQRVFEDLISTIVPCWLSKANDVDNLLQIFIDVLPEVAEHRRLTIMVYLLRTLGEKNSLASLLVLLIRSAVARKSKKSSASLVLNEWEYKFAMQVCSQYSCMIWLPSLVLLLKQVWVCDKSQNQITELLLAMKFVLQKLQDTELVFKLESGEDLDKIQKTLGMLMEQVVSHLQLLNAKSSLLSVPIDVKKELKECLRSVLQSIAKKMLPSSFFEGINLLLGHSDGNVRKKSLGFLCETVNNHDFFEPKGKEKRKSTQNSSGYSLYLDELSAHSFVGMCSKIVEFVDASDEDLDTSVKLAAISSLEVLANSFSVTNSVFASCLTSVTKQLDSQNLAISCSCLRASGALINVLDTKEALKILPQIMKRMFNKVRDDLFSGKEPKHCCDRTDISGLKDSLAFSVLVTLEAVIEKLGRFSSPYLGDILELMVLYPEYVSGSDPKIKVKADKVRKLLTEKIVVRYILTPLRSIYPKAVEFGESSVSIVFDMLASLINTMDRSSISSNRGEIFEHCLTSLDLRRAHPESIKNVHVVEQSILHAMIVLTMKLTETMFKPLFIRSLEWAESEVEEKGSMESRNLDRLISFYSLVNELAAQQRSLFVPYFKYLLEGCTRYLMDGQDTQTVLGGQKRKKAKIEGTVISEKGGKKGLSPKQWHLSALIVSSLQKCFRYDTESQKFLDSSNFQVLLKPLVSQLVAEPPHSVEEYPDIPSVDEVDDLLVACLGQMAVTGGSDLLWKPLNHEVLMQTRSEKIRTRILGLRVVKYFLEHLKEEYLVLLPETIPFLGELLEDVELPVKSLAQEILKEMEIMSGESLRQYL</sequence>
<gene>
    <name evidence="8" type="ORF">AQUCO_01300820v1</name>
</gene>
<dbReference type="GO" id="GO:0045943">
    <property type="term" value="P:positive regulation of transcription by RNA polymerase I"/>
    <property type="evidence" value="ECO:0007669"/>
    <property type="project" value="TreeGrafter"/>
</dbReference>
<dbReference type="Proteomes" id="UP000230069">
    <property type="component" value="Unassembled WGS sequence"/>
</dbReference>
<evidence type="ECO:0000259" key="7">
    <source>
        <dbReference type="SMART" id="SM01036"/>
    </source>
</evidence>
<keyword evidence="4" id="KW-0698">rRNA processing</keyword>
<dbReference type="Pfam" id="PF23243">
    <property type="entry name" value="HEAT_HEATR1"/>
    <property type="match status" value="1"/>
</dbReference>
<dbReference type="PANTHER" id="PTHR13457:SF1">
    <property type="entry name" value="HEAT REPEAT-CONTAINING PROTEIN 1"/>
    <property type="match status" value="1"/>
</dbReference>
<dbReference type="SUPFAM" id="SSF48371">
    <property type="entry name" value="ARM repeat"/>
    <property type="match status" value="2"/>
</dbReference>
<dbReference type="EMBL" id="KZ305030">
    <property type="protein sequence ID" value="PIA50335.1"/>
    <property type="molecule type" value="Genomic_DNA"/>
</dbReference>
<feature type="domain" description="BP28 C-terminal" evidence="7">
    <location>
        <begin position="1846"/>
        <end position="2022"/>
    </location>
</feature>
<dbReference type="FunCoup" id="A0A2G5E3K5">
    <property type="interactions" value="3205"/>
</dbReference>
<dbReference type="GO" id="GO:0000462">
    <property type="term" value="P:maturation of SSU-rRNA from tricistronic rRNA transcript (SSU-rRNA, 5.8S rRNA, LSU-rRNA)"/>
    <property type="evidence" value="ECO:0007669"/>
    <property type="project" value="TreeGrafter"/>
</dbReference>
<evidence type="ECO:0000313" key="8">
    <source>
        <dbReference type="EMBL" id="PIA50335.1"/>
    </source>
</evidence>
<dbReference type="GO" id="GO:0030686">
    <property type="term" value="C:90S preribosome"/>
    <property type="evidence" value="ECO:0007669"/>
    <property type="project" value="TreeGrafter"/>
</dbReference>
<evidence type="ECO:0000256" key="6">
    <source>
        <dbReference type="ARBA" id="ARBA00023274"/>
    </source>
</evidence>
<evidence type="ECO:0000256" key="1">
    <source>
        <dbReference type="ARBA" id="ARBA00004604"/>
    </source>
</evidence>
<dbReference type="Pfam" id="PF08146">
    <property type="entry name" value="BP28CT"/>
    <property type="match status" value="1"/>
</dbReference>
<dbReference type="GO" id="GO:0032040">
    <property type="term" value="C:small-subunit processome"/>
    <property type="evidence" value="ECO:0007669"/>
    <property type="project" value="TreeGrafter"/>
</dbReference>
<organism evidence="8 9">
    <name type="scientific">Aquilegia coerulea</name>
    <name type="common">Rocky mountain columbine</name>
    <dbReference type="NCBI Taxonomy" id="218851"/>
    <lineage>
        <taxon>Eukaryota</taxon>
        <taxon>Viridiplantae</taxon>
        <taxon>Streptophyta</taxon>
        <taxon>Embryophyta</taxon>
        <taxon>Tracheophyta</taxon>
        <taxon>Spermatophyta</taxon>
        <taxon>Magnoliopsida</taxon>
        <taxon>Ranunculales</taxon>
        <taxon>Ranunculaceae</taxon>
        <taxon>Thalictroideae</taxon>
        <taxon>Aquilegia</taxon>
    </lineage>
</organism>
<dbReference type="InterPro" id="IPR011989">
    <property type="entry name" value="ARM-like"/>
</dbReference>
<dbReference type="InterPro" id="IPR012954">
    <property type="entry name" value="BP28_C_dom"/>
</dbReference>
<dbReference type="SMART" id="SM01036">
    <property type="entry name" value="BP28CT"/>
    <property type="match status" value="1"/>
</dbReference>
<evidence type="ECO:0000313" key="9">
    <source>
        <dbReference type="Proteomes" id="UP000230069"/>
    </source>
</evidence>
<dbReference type="GO" id="GO:0030515">
    <property type="term" value="F:snoRNA binding"/>
    <property type="evidence" value="ECO:0007669"/>
    <property type="project" value="TreeGrafter"/>
</dbReference>
<keyword evidence="9" id="KW-1185">Reference proteome</keyword>
<accession>A0A2G5E3K5</accession>
<evidence type="ECO:0000256" key="5">
    <source>
        <dbReference type="ARBA" id="ARBA00023242"/>
    </source>
</evidence>
<evidence type="ECO:0000256" key="3">
    <source>
        <dbReference type="ARBA" id="ARBA00022517"/>
    </source>
</evidence>
<dbReference type="GO" id="GO:0034455">
    <property type="term" value="C:t-UTP complex"/>
    <property type="evidence" value="ECO:0007669"/>
    <property type="project" value="TreeGrafter"/>
</dbReference>
<dbReference type="InterPro" id="IPR056384">
    <property type="entry name" value="ARM_At3g06530"/>
</dbReference>
<comment type="similarity">
    <text evidence="2">Belongs to the HEATR1/UTP10 family.</text>
</comment>
<dbReference type="InterPro" id="IPR040191">
    <property type="entry name" value="UTP10"/>
</dbReference>
<dbReference type="InterPro" id="IPR056473">
    <property type="entry name" value="HEAT_Utp10/HEAT1"/>
</dbReference>
<dbReference type="Gene3D" id="1.25.10.10">
    <property type="entry name" value="Leucine-rich Repeat Variant"/>
    <property type="match status" value="1"/>
</dbReference>
<dbReference type="OrthoDB" id="31183at2759"/>
<dbReference type="InterPro" id="IPR016024">
    <property type="entry name" value="ARM-type_fold"/>
</dbReference>
<dbReference type="InterPro" id="IPR022125">
    <property type="entry name" value="U3snoRNP10_N"/>
</dbReference>
<comment type="subcellular location">
    <subcellularLocation>
        <location evidence="1">Nucleus</location>
        <location evidence="1">Nucleolus</location>
    </subcellularLocation>
</comment>
<keyword evidence="3" id="KW-0690">Ribosome biogenesis</keyword>
<dbReference type="Pfam" id="PF24477">
    <property type="entry name" value="ARM_At3g06530"/>
    <property type="match status" value="1"/>
</dbReference>
<keyword evidence="6" id="KW-0687">Ribonucleoprotein</keyword>
<protein>
    <recommendedName>
        <fullName evidence="7">BP28 C-terminal domain-containing protein</fullName>
    </recommendedName>
</protein>
<evidence type="ECO:0000256" key="4">
    <source>
        <dbReference type="ARBA" id="ARBA00022552"/>
    </source>
</evidence>
<proteinExistence type="inferred from homology"/>
<dbReference type="STRING" id="218851.A0A2G5E3K5"/>
<dbReference type="Pfam" id="PF12397">
    <property type="entry name" value="U3snoRNP10"/>
    <property type="match status" value="1"/>
</dbReference>
<name>A0A2G5E3K5_AQUCA</name>
<keyword evidence="5" id="KW-0539">Nucleus</keyword>
<reference evidence="8 9" key="1">
    <citation type="submission" date="2017-09" db="EMBL/GenBank/DDBJ databases">
        <title>WGS assembly of Aquilegia coerulea Goldsmith.</title>
        <authorList>
            <person name="Hodges S."/>
            <person name="Kramer E."/>
            <person name="Nordborg M."/>
            <person name="Tomkins J."/>
            <person name="Borevitz J."/>
            <person name="Derieg N."/>
            <person name="Yan J."/>
            <person name="Mihaltcheva S."/>
            <person name="Hayes R.D."/>
            <person name="Rokhsar D."/>
        </authorList>
    </citation>
    <scope>NUCLEOTIDE SEQUENCE [LARGE SCALE GENOMIC DNA]</scope>
    <source>
        <strain evidence="9">cv. Goldsmith</strain>
    </source>
</reference>